<feature type="compositionally biased region" description="Low complexity" evidence="1">
    <location>
        <begin position="242"/>
        <end position="258"/>
    </location>
</feature>
<evidence type="ECO:0000256" key="1">
    <source>
        <dbReference type="SAM" id="MobiDB-lite"/>
    </source>
</evidence>
<dbReference type="Pfam" id="PF17667">
    <property type="entry name" value="Pkinase_fungal"/>
    <property type="match status" value="2"/>
</dbReference>
<evidence type="ECO:0000259" key="2">
    <source>
        <dbReference type="PROSITE" id="PS50011"/>
    </source>
</evidence>
<feature type="domain" description="Protein kinase" evidence="2">
    <location>
        <begin position="412"/>
        <end position="762"/>
    </location>
</feature>
<name>A0A2A9NB97_9AGAR</name>
<proteinExistence type="predicted"/>
<dbReference type="InterPro" id="IPR040976">
    <property type="entry name" value="Pkinase_fungal"/>
</dbReference>
<feature type="compositionally biased region" description="Low complexity" evidence="1">
    <location>
        <begin position="192"/>
        <end position="202"/>
    </location>
</feature>
<dbReference type="PANTHER" id="PTHR38248">
    <property type="entry name" value="FUNK1 6"/>
    <property type="match status" value="1"/>
</dbReference>
<organism evidence="3 4">
    <name type="scientific">Amanita thiersii Skay4041</name>
    <dbReference type="NCBI Taxonomy" id="703135"/>
    <lineage>
        <taxon>Eukaryota</taxon>
        <taxon>Fungi</taxon>
        <taxon>Dikarya</taxon>
        <taxon>Basidiomycota</taxon>
        <taxon>Agaricomycotina</taxon>
        <taxon>Agaricomycetes</taxon>
        <taxon>Agaricomycetidae</taxon>
        <taxon>Agaricales</taxon>
        <taxon>Pluteineae</taxon>
        <taxon>Amanitaceae</taxon>
        <taxon>Amanita</taxon>
    </lineage>
</organism>
<feature type="region of interest" description="Disordered" evidence="1">
    <location>
        <begin position="1"/>
        <end position="38"/>
    </location>
</feature>
<dbReference type="PROSITE" id="PS50011">
    <property type="entry name" value="PROTEIN_KINASE_DOM"/>
    <property type="match status" value="1"/>
</dbReference>
<dbReference type="PANTHER" id="PTHR38248:SF2">
    <property type="entry name" value="FUNK1 11"/>
    <property type="match status" value="1"/>
</dbReference>
<reference evidence="3 4" key="1">
    <citation type="submission" date="2014-02" db="EMBL/GenBank/DDBJ databases">
        <title>Transposable element dynamics among asymbiotic and ectomycorrhizal Amanita fungi.</title>
        <authorList>
            <consortium name="DOE Joint Genome Institute"/>
            <person name="Hess J."/>
            <person name="Skrede I."/>
            <person name="Wolfe B."/>
            <person name="LaButti K."/>
            <person name="Ohm R.A."/>
            <person name="Grigoriev I.V."/>
            <person name="Pringle A."/>
        </authorList>
    </citation>
    <scope>NUCLEOTIDE SEQUENCE [LARGE SCALE GENOMIC DNA]</scope>
    <source>
        <strain evidence="3 4">SKay4041</strain>
    </source>
</reference>
<dbReference type="Proteomes" id="UP000242287">
    <property type="component" value="Unassembled WGS sequence"/>
</dbReference>
<dbReference type="GO" id="GO:0004672">
    <property type="term" value="F:protein kinase activity"/>
    <property type="evidence" value="ECO:0007669"/>
    <property type="project" value="InterPro"/>
</dbReference>
<accession>A0A2A9NB97</accession>
<evidence type="ECO:0000313" key="4">
    <source>
        <dbReference type="Proteomes" id="UP000242287"/>
    </source>
</evidence>
<feature type="compositionally biased region" description="Polar residues" evidence="1">
    <location>
        <begin position="228"/>
        <end position="241"/>
    </location>
</feature>
<feature type="region of interest" description="Disordered" evidence="1">
    <location>
        <begin position="190"/>
        <end position="284"/>
    </location>
</feature>
<dbReference type="GO" id="GO:0005524">
    <property type="term" value="F:ATP binding"/>
    <property type="evidence" value="ECO:0007669"/>
    <property type="project" value="InterPro"/>
</dbReference>
<dbReference type="EMBL" id="KZ302620">
    <property type="protein sequence ID" value="PFH45010.1"/>
    <property type="molecule type" value="Genomic_DNA"/>
</dbReference>
<dbReference type="PROSITE" id="PS00109">
    <property type="entry name" value="PROTEIN_KINASE_TYR"/>
    <property type="match status" value="1"/>
</dbReference>
<dbReference type="AlphaFoldDB" id="A0A2A9NB97"/>
<protein>
    <recommendedName>
        <fullName evidence="2">Protein kinase domain-containing protein</fullName>
    </recommendedName>
</protein>
<dbReference type="Gene3D" id="1.10.510.10">
    <property type="entry name" value="Transferase(Phosphotransferase) domain 1"/>
    <property type="match status" value="1"/>
</dbReference>
<keyword evidence="4" id="KW-1185">Reference proteome</keyword>
<evidence type="ECO:0000313" key="3">
    <source>
        <dbReference type="EMBL" id="PFH45010.1"/>
    </source>
</evidence>
<feature type="compositionally biased region" description="Pro residues" evidence="1">
    <location>
        <begin position="1"/>
        <end position="11"/>
    </location>
</feature>
<sequence length="762" mass="85838">MTTTPSTPPRQPVDLQRLSTHDTPLSQGSGSHHAYDTQNTRPHYPYLATDIAACETISFDDFISVSFAPVQDETWNTVFNKVNASKDFKALIEAYAAPCTDEKERYPRFNKIVEYILQVNKTLSVQLCRNDAMYISGSHAKRSPDCVFVKEMALSRTVRKDIHSLSLAGPRQLSFHCIISASTVPAPEGLISSASGKATSSESTKHREESFVTPREVSGATSVHAAPTVSSLEVDTTTTLGPSSNNEENNANRSEPPAQKTPAENSASRKRSGPTLESESSKKQKQIDPGYLLQCASYALEVLSHGGIRSHAFGIIIVDEKLQLLFYDRSLHVRSKVVNFLDNPALLITVILSLARLQSKDWGHVPVMELNDDIYYRNPKQFDKQVPSPDVLQGAQLNLANGLVLEAQQILFQQHALIGRGICVLQVTKSAPSSLDWTNKGRLVAKLCFSPQTRTSEWTILKRVFDMIKSDPERLGWIRNHIPVVLHHETIEWDETGAQGCLAKYLEGKSDPYEKRVLRILIMTELFPITQLTTTATLGHAIKDIFRCYRWLHDQAHVLHRDISLKNLMYRKKDGKAYGVLVDYDMAIIITPGHREPSSKQRTGTQPYMAYDLLRPSPPKHVYRHDLESLFYVMAVITTMYHNGKMTVATEHPLSIWFNVERSRLLKEKRFFLEEAESSALPTEHSMNLGEWTIELPVLFNKGYRARSDFQDTVSRAKKKSADISLLKFDDDTLGGLVDFDKFQRILDMDIGLPAERILLDK</sequence>
<dbReference type="OrthoDB" id="5569250at2759"/>
<dbReference type="SUPFAM" id="SSF56112">
    <property type="entry name" value="Protein kinase-like (PK-like)"/>
    <property type="match status" value="1"/>
</dbReference>
<dbReference type="InterPro" id="IPR011009">
    <property type="entry name" value="Kinase-like_dom_sf"/>
</dbReference>
<dbReference type="InterPro" id="IPR000719">
    <property type="entry name" value="Prot_kinase_dom"/>
</dbReference>
<dbReference type="InterPro" id="IPR008266">
    <property type="entry name" value="Tyr_kinase_AS"/>
</dbReference>
<feature type="compositionally biased region" description="Polar residues" evidence="1">
    <location>
        <begin position="17"/>
        <end position="38"/>
    </location>
</feature>
<gene>
    <name evidence="3" type="ORF">AMATHDRAFT_10202</name>
</gene>